<comment type="caution">
    <text evidence="3">The sequence shown here is derived from an EMBL/GenBank/DDBJ whole genome shotgun (WGS) entry which is preliminary data.</text>
</comment>
<dbReference type="PANTHER" id="PTHR43439:SF2">
    <property type="entry name" value="ENZYME, PUTATIVE (JCVI)-RELATED"/>
    <property type="match status" value="1"/>
</dbReference>
<reference evidence="3 4" key="1">
    <citation type="journal article" date="2023" name="IMA Fungus">
        <title>Comparative genomic study of the Penicillium genus elucidates a diverse pangenome and 15 lateral gene transfer events.</title>
        <authorList>
            <person name="Petersen C."/>
            <person name="Sorensen T."/>
            <person name="Nielsen M.R."/>
            <person name="Sondergaard T.E."/>
            <person name="Sorensen J.L."/>
            <person name="Fitzpatrick D.A."/>
            <person name="Frisvad J.C."/>
            <person name="Nielsen K.L."/>
        </authorList>
    </citation>
    <scope>NUCLEOTIDE SEQUENCE [LARGE SCALE GENOMIC DNA]</scope>
    <source>
        <strain evidence="3 4">IBT 35679</strain>
    </source>
</reference>
<organism evidence="3 4">
    <name type="scientific">Penicillium frequentans</name>
    <dbReference type="NCBI Taxonomy" id="3151616"/>
    <lineage>
        <taxon>Eukaryota</taxon>
        <taxon>Fungi</taxon>
        <taxon>Dikarya</taxon>
        <taxon>Ascomycota</taxon>
        <taxon>Pezizomycotina</taxon>
        <taxon>Eurotiomycetes</taxon>
        <taxon>Eurotiomycetidae</taxon>
        <taxon>Eurotiales</taxon>
        <taxon>Aspergillaceae</taxon>
        <taxon>Penicillium</taxon>
    </lineage>
</organism>
<name>A0AAD6CNN1_9EURO</name>
<proteinExistence type="predicted"/>
<gene>
    <name evidence="3" type="ORF">N7494_013098</name>
</gene>
<dbReference type="AlphaFoldDB" id="A0AAD6CNN1"/>
<keyword evidence="1" id="KW-0596">Phosphopantetheine</keyword>
<evidence type="ECO:0000256" key="1">
    <source>
        <dbReference type="ARBA" id="ARBA00022450"/>
    </source>
</evidence>
<dbReference type="InterPro" id="IPR051414">
    <property type="entry name" value="Adenylate-forming_Reductase"/>
</dbReference>
<evidence type="ECO:0000313" key="4">
    <source>
        <dbReference type="Proteomes" id="UP001220324"/>
    </source>
</evidence>
<evidence type="ECO:0000256" key="2">
    <source>
        <dbReference type="ARBA" id="ARBA00022553"/>
    </source>
</evidence>
<accession>A0AAD6CNN1</accession>
<evidence type="ECO:0008006" key="5">
    <source>
        <dbReference type="Google" id="ProtNLM"/>
    </source>
</evidence>
<dbReference type="PANTHER" id="PTHR43439">
    <property type="entry name" value="PHENYLACETATE-COENZYME A LIGASE"/>
    <property type="match status" value="1"/>
</dbReference>
<keyword evidence="4" id="KW-1185">Reference proteome</keyword>
<evidence type="ECO:0000313" key="3">
    <source>
        <dbReference type="EMBL" id="KAJ5526448.1"/>
    </source>
</evidence>
<sequence length="273" mass="30579">MPKSQDVADGFEDIDMKTMSSAVNFMAWWLDAHSKDFPKEKVMAYVGIPDLRYPILFFAAIKVGWTNAYLLREASVNLDLYADILEPAIEGIQQVESAAARPYMMVPSLDELAGTMAFMIIPTFSTIATPVWGPSILPPSGQLVSLIMNHITIRSFYVPPSVIKQFVSLPKAYEQAECLGFGLYGEGPLSRNVGHKLSQLADVCHMYGSIESGQIQMLGPQRGDWQYLELNPAEECDMQEVEKGSGLYEMVLHQDERFRGRRTLVLTFPDVKE</sequence>
<protein>
    <recommendedName>
        <fullName evidence="5">AMP-dependent synthetase/ligase domain-containing protein</fullName>
    </recommendedName>
</protein>
<dbReference type="EMBL" id="JAQIZZ010000008">
    <property type="protein sequence ID" value="KAJ5526448.1"/>
    <property type="molecule type" value="Genomic_DNA"/>
</dbReference>
<keyword evidence="2" id="KW-0597">Phosphoprotein</keyword>
<dbReference type="Proteomes" id="UP001220324">
    <property type="component" value="Unassembled WGS sequence"/>
</dbReference>